<comment type="caution">
    <text evidence="2">The sequence shown here is derived from an EMBL/GenBank/DDBJ whole genome shotgun (WGS) entry which is preliminary data.</text>
</comment>
<feature type="region of interest" description="Disordered" evidence="1">
    <location>
        <begin position="1"/>
        <end position="24"/>
    </location>
</feature>
<evidence type="ECO:0000313" key="2">
    <source>
        <dbReference type="EMBL" id="KAF7995713.1"/>
    </source>
</evidence>
<dbReference type="EMBL" id="JACMRX010000002">
    <property type="protein sequence ID" value="KAF7995713.1"/>
    <property type="molecule type" value="Genomic_DNA"/>
</dbReference>
<evidence type="ECO:0000256" key="1">
    <source>
        <dbReference type="SAM" id="MobiDB-lite"/>
    </source>
</evidence>
<feature type="compositionally biased region" description="Basic and acidic residues" evidence="1">
    <location>
        <begin position="59"/>
        <end position="78"/>
    </location>
</feature>
<feature type="compositionally biased region" description="Polar residues" evidence="1">
    <location>
        <begin position="8"/>
        <end position="19"/>
    </location>
</feature>
<accession>A0A834XY58</accession>
<organism evidence="2 3">
    <name type="scientific">Aphidius gifuensis</name>
    <name type="common">Parasitoid wasp</name>
    <dbReference type="NCBI Taxonomy" id="684658"/>
    <lineage>
        <taxon>Eukaryota</taxon>
        <taxon>Metazoa</taxon>
        <taxon>Ecdysozoa</taxon>
        <taxon>Arthropoda</taxon>
        <taxon>Hexapoda</taxon>
        <taxon>Insecta</taxon>
        <taxon>Pterygota</taxon>
        <taxon>Neoptera</taxon>
        <taxon>Endopterygota</taxon>
        <taxon>Hymenoptera</taxon>
        <taxon>Apocrita</taxon>
        <taxon>Ichneumonoidea</taxon>
        <taxon>Braconidae</taxon>
        <taxon>Aphidiinae</taxon>
        <taxon>Aphidius</taxon>
    </lineage>
</organism>
<evidence type="ECO:0000313" key="3">
    <source>
        <dbReference type="Proteomes" id="UP000639338"/>
    </source>
</evidence>
<name>A0A834XY58_APHGI</name>
<reference evidence="2 3" key="1">
    <citation type="submission" date="2020-08" db="EMBL/GenBank/DDBJ databases">
        <title>Aphidius gifuensis genome sequencing and assembly.</title>
        <authorList>
            <person name="Du Z."/>
        </authorList>
    </citation>
    <scope>NUCLEOTIDE SEQUENCE [LARGE SCALE GENOMIC DNA]</scope>
    <source>
        <strain evidence="2">YNYX2018</strain>
        <tissue evidence="2">Adults</tissue>
    </source>
</reference>
<protein>
    <submittedName>
        <fullName evidence="2">Uncharacterized protein</fullName>
    </submittedName>
</protein>
<proteinExistence type="predicted"/>
<keyword evidence="3" id="KW-1185">Reference proteome</keyword>
<dbReference type="AlphaFoldDB" id="A0A834XY58"/>
<sequence>MFDDRDNNMVNENNLTSSIPPKKRKYARYFVEPEINESPIIKTPELQQQNSKTFLEETTKKELTTEPKQKKQCKEKPKSQIKLRKKNQIEKQIESEEESSMKKKKIRKFEPLTMCRKKCCKKINNNEVQKIHEEYWKLPDDYSKRLFMSPLITLKKKKSIRISECSPSKQRNRQYSVDYTITINSKNILICKGCFLKIFGATKKFIENVINKKINDLADVTGENNQYQQPILQKYSEEKVGKMREHILSYPLYESKNNKNKKTLLPGLTLSEMYKDYLELNGNDTPSSRWSFEREFYNLGLDVKGDKKNPCNTCSKLSISEKHADDNSIKLDIIKKLNDHKINAALTNDEKQNDKDIAKKSKNKKLMITIGIQKCMPSPMLRTPIFKKRLLWTYNVTCHNCVTKKSDNFMWHEGMAPRNHNQISSAIYNFIINLSNDVQEVTFYSDLSNDIDDIISLMAMFTIALKNKKTIKKINHKILCSGHTKNESHDDHILINKAKKKTQSYYVPRDYYNLVRNIGERFRVNVMEADKQFNFMNLFDVDGPFKKPATNIKNEKLNLRLIRWFQYTCGDNVGTVKYKMSFKKDEVFKYIDLQSESHYSQIILEKFNEPVAISNDKKKDLLSLLEHVDSDCHDFYKNLPSQDLPNIHPDIYCSTDDEN</sequence>
<feature type="region of interest" description="Disordered" evidence="1">
    <location>
        <begin position="59"/>
        <end position="98"/>
    </location>
</feature>
<dbReference type="PANTHER" id="PTHR10773">
    <property type="entry name" value="DNA-DIRECTED RNA POLYMERASES I, II, AND III SUBUNIT RPABC2"/>
    <property type="match status" value="1"/>
</dbReference>
<dbReference type="Proteomes" id="UP000639338">
    <property type="component" value="Unassembled WGS sequence"/>
</dbReference>
<gene>
    <name evidence="2" type="ORF">HCN44_006820</name>
</gene>
<dbReference type="PANTHER" id="PTHR10773:SF19">
    <property type="match status" value="1"/>
</dbReference>